<dbReference type="PROSITE" id="PS50106">
    <property type="entry name" value="PDZ"/>
    <property type="match status" value="1"/>
</dbReference>
<dbReference type="SUPFAM" id="SSF50156">
    <property type="entry name" value="PDZ domain-like"/>
    <property type="match status" value="1"/>
</dbReference>
<evidence type="ECO:0000256" key="2">
    <source>
        <dbReference type="ARBA" id="ARBA00023242"/>
    </source>
</evidence>
<feature type="compositionally biased region" description="Low complexity" evidence="3">
    <location>
        <begin position="105"/>
        <end position="118"/>
    </location>
</feature>
<reference evidence="5" key="1">
    <citation type="submission" date="2020-06" db="EMBL/GenBank/DDBJ databases">
        <title>Draft genome of Bugula neritina, a colonial animal packing powerful symbionts and potential medicines.</title>
        <authorList>
            <person name="Rayko M."/>
        </authorList>
    </citation>
    <scope>NUCLEOTIDE SEQUENCE [LARGE SCALE GENOMIC DNA]</scope>
    <source>
        <strain evidence="5">Kwan_BN1</strain>
    </source>
</reference>
<dbReference type="GO" id="GO:0005737">
    <property type="term" value="C:cytoplasm"/>
    <property type="evidence" value="ECO:0007669"/>
    <property type="project" value="TreeGrafter"/>
</dbReference>
<evidence type="ECO:0000256" key="1">
    <source>
        <dbReference type="ARBA" id="ARBA00004123"/>
    </source>
</evidence>
<feature type="domain" description="PDZ" evidence="4">
    <location>
        <begin position="135"/>
        <end position="200"/>
    </location>
</feature>
<proteinExistence type="predicted"/>
<dbReference type="GO" id="GO:0005634">
    <property type="term" value="C:nucleus"/>
    <property type="evidence" value="ECO:0007669"/>
    <property type="project" value="UniProtKB-SubCell"/>
</dbReference>
<dbReference type="SMART" id="SM00228">
    <property type="entry name" value="PDZ"/>
    <property type="match status" value="1"/>
</dbReference>
<comment type="subcellular location">
    <subcellularLocation>
        <location evidence="1">Nucleus</location>
    </subcellularLocation>
</comment>
<dbReference type="GO" id="GO:0043484">
    <property type="term" value="P:regulation of RNA splicing"/>
    <property type="evidence" value="ECO:0007669"/>
    <property type="project" value="TreeGrafter"/>
</dbReference>
<evidence type="ECO:0000259" key="4">
    <source>
        <dbReference type="PROSITE" id="PS50106"/>
    </source>
</evidence>
<organism evidence="5 6">
    <name type="scientific">Bugula neritina</name>
    <name type="common">Brown bryozoan</name>
    <name type="synonym">Sertularia neritina</name>
    <dbReference type="NCBI Taxonomy" id="10212"/>
    <lineage>
        <taxon>Eukaryota</taxon>
        <taxon>Metazoa</taxon>
        <taxon>Spiralia</taxon>
        <taxon>Lophotrochozoa</taxon>
        <taxon>Bryozoa</taxon>
        <taxon>Gymnolaemata</taxon>
        <taxon>Cheilostomatida</taxon>
        <taxon>Flustrina</taxon>
        <taxon>Buguloidea</taxon>
        <taxon>Bugulidae</taxon>
        <taxon>Bugula</taxon>
    </lineage>
</organism>
<dbReference type="PANTHER" id="PTHR23348:SF16">
    <property type="entry name" value="LEUCINE RICH REPEAT FAMILY PROTEIN"/>
    <property type="match status" value="1"/>
</dbReference>
<name>A0A7J7KID9_BUGNE</name>
<keyword evidence="6" id="KW-1185">Reference proteome</keyword>
<dbReference type="AlphaFoldDB" id="A0A7J7KID9"/>
<sequence>MDCICFKRKRSKTGGKRKNSKHVNTGQQNSAFVDDDLLTNNAVLAELQQREETELPQATSSCNKEDGKSSPSPASRTNSVKVIPNSLSHQAPSSLTAPCDKSTDSTPHSQSQTQLPSSTQDDLVWLDYVNYECSEVELVSRDSVGPGFSVTGTLTDGIIIGSLTDKGPALESGKVSVGDRILSVRIEFGNMTYEDALTILSYAAPYPMTLELARGSTPLSQLSASPTKELHDITSEVYHPVYRSQSVGAGTHASKKQKKIPSRPGTSLSQLIATQEIAEGSETPPEGSLVKDKFGNTLNLIDASDSNLHRLSDSDTTVESCERSDSNGLQNSLEELSEELSTSLNMQKSHGLSTRNLDSPITIASGSAGTTDSKAVAAEIKQLPPEKPKRVHQLVPEKETTQTIRVNNPSPAEEAIEEEVIPTCKVKDIAALPDWVVSVSVTEEQDYSDNYLTHLVLAADEAEKHDTLNEASSPVPEPIIESSQKTTCQQFYNWRYRNELASKLC</sequence>
<dbReference type="InterPro" id="IPR036034">
    <property type="entry name" value="PDZ_sf"/>
</dbReference>
<dbReference type="OrthoDB" id="447516at2759"/>
<feature type="region of interest" description="Disordered" evidence="3">
    <location>
        <begin position="308"/>
        <end position="331"/>
    </location>
</feature>
<dbReference type="Proteomes" id="UP000593567">
    <property type="component" value="Unassembled WGS sequence"/>
</dbReference>
<dbReference type="InterPro" id="IPR001478">
    <property type="entry name" value="PDZ"/>
</dbReference>
<evidence type="ECO:0000256" key="3">
    <source>
        <dbReference type="SAM" id="MobiDB-lite"/>
    </source>
</evidence>
<feature type="compositionally biased region" description="Polar residues" evidence="3">
    <location>
        <begin position="69"/>
        <end position="96"/>
    </location>
</feature>
<dbReference type="EMBL" id="VXIV02000490">
    <property type="protein sequence ID" value="KAF6037987.1"/>
    <property type="molecule type" value="Genomic_DNA"/>
</dbReference>
<feature type="compositionally biased region" description="Basic residues" evidence="3">
    <location>
        <begin position="11"/>
        <end position="21"/>
    </location>
</feature>
<dbReference type="PANTHER" id="PTHR23348">
    <property type="entry name" value="PERIAXIN/AHNAK"/>
    <property type="match status" value="1"/>
</dbReference>
<dbReference type="InterPro" id="IPR052082">
    <property type="entry name" value="Myelin_sheath_structural"/>
</dbReference>
<accession>A0A7J7KID9</accession>
<gene>
    <name evidence="5" type="ORF">EB796_003705</name>
</gene>
<evidence type="ECO:0000313" key="5">
    <source>
        <dbReference type="EMBL" id="KAF6037987.1"/>
    </source>
</evidence>
<keyword evidence="2" id="KW-0539">Nucleus</keyword>
<dbReference type="CDD" id="cd00136">
    <property type="entry name" value="PDZ_canonical"/>
    <property type="match status" value="1"/>
</dbReference>
<feature type="compositionally biased region" description="Polar residues" evidence="3">
    <location>
        <begin position="22"/>
        <end position="31"/>
    </location>
</feature>
<feature type="region of interest" description="Disordered" evidence="3">
    <location>
        <begin position="246"/>
        <end position="269"/>
    </location>
</feature>
<evidence type="ECO:0000313" key="6">
    <source>
        <dbReference type="Proteomes" id="UP000593567"/>
    </source>
</evidence>
<protein>
    <recommendedName>
        <fullName evidence="4">PDZ domain-containing protein</fullName>
    </recommendedName>
</protein>
<comment type="caution">
    <text evidence="5">The sequence shown here is derived from an EMBL/GenBank/DDBJ whole genome shotgun (WGS) entry which is preliminary data.</text>
</comment>
<feature type="region of interest" description="Disordered" evidence="3">
    <location>
        <begin position="11"/>
        <end position="118"/>
    </location>
</feature>
<dbReference type="Gene3D" id="2.30.42.10">
    <property type="match status" value="1"/>
</dbReference>